<dbReference type="InterPro" id="IPR025313">
    <property type="entry name" value="SPB4-like_CTE"/>
</dbReference>
<dbReference type="PROSITE" id="PS51194">
    <property type="entry name" value="HELICASE_CTER"/>
    <property type="match status" value="1"/>
</dbReference>
<comment type="catalytic activity">
    <reaction evidence="19">
        <text>ATP + H2O = ADP + phosphate + H(+)</text>
        <dbReference type="Rhea" id="RHEA:13065"/>
        <dbReference type="ChEBI" id="CHEBI:15377"/>
        <dbReference type="ChEBI" id="CHEBI:15378"/>
        <dbReference type="ChEBI" id="CHEBI:30616"/>
        <dbReference type="ChEBI" id="CHEBI:43474"/>
        <dbReference type="ChEBI" id="CHEBI:456216"/>
        <dbReference type="EC" id="3.6.4.13"/>
    </reaction>
    <physiologicalReaction direction="left-to-right" evidence="19">
        <dbReference type="Rhea" id="RHEA:13066"/>
    </physiologicalReaction>
</comment>
<dbReference type="Pfam" id="PF00270">
    <property type="entry name" value="DEAD"/>
    <property type="match status" value="1"/>
</dbReference>
<evidence type="ECO:0000256" key="4">
    <source>
        <dbReference type="ARBA" id="ARBA00004514"/>
    </source>
</evidence>
<comment type="similarity">
    <text evidence="18">Belongs to the DEAD box helicase family. DDX31/DBP7 subfamily.</text>
</comment>
<dbReference type="GO" id="GO:0004017">
    <property type="term" value="F:AMP kinase activity"/>
    <property type="evidence" value="ECO:0007669"/>
    <property type="project" value="UniProtKB-EC"/>
</dbReference>
<evidence type="ECO:0000256" key="20">
    <source>
        <dbReference type="ARBA" id="ARBA00054056"/>
    </source>
</evidence>
<evidence type="ECO:0000256" key="13">
    <source>
        <dbReference type="ARBA" id="ARBA00022840"/>
    </source>
</evidence>
<evidence type="ECO:0000256" key="21">
    <source>
        <dbReference type="RuleBase" id="RU365068"/>
    </source>
</evidence>
<evidence type="ECO:0000256" key="8">
    <source>
        <dbReference type="ARBA" id="ARBA00022679"/>
    </source>
</evidence>
<evidence type="ECO:0000256" key="19">
    <source>
        <dbReference type="ARBA" id="ARBA00049390"/>
    </source>
</evidence>
<dbReference type="InterPro" id="IPR014001">
    <property type="entry name" value="Helicase_ATP-bd"/>
</dbReference>
<sequence>MDATSAPHLIPSEMPQYGEANHIFELMQSMLEQLLIHQPQDPIPFMIEHLHRDNDHVPKIIILGPPASGKTTIAMWLCKHLSTNLLTRGNLIGSEFSSVAAEARKHYQKCKKVPDSLLIRLVQERLTEEDCVRRGWILDGIPQTREQVLMMQTLGFAPRHVIVLNAPDSVLIERNLGKRIDPVTREIYHTTFDWPPEAEVQNRLLAPEGISEVETARKLLEYHRNIIRILPSYPRILKAISADQPCVDVFYQALTYVLTSHRSNAPFTPRVLLCGPTGSGKSLQAALLAEKYGLVNVCCGQLLKEAVKDQSKLGELIQSYFDKEMPVPELDVVADDRHKAAIGLGVGGGSALLVPDNVIVKVLKGRLDQPDCVQRGWVLHGFPQDLDQAHMLASLGYSPNRVFFLNMPLDSILERLTLRRVDPITGERYHLMYKPPPTLEIQARLLQNPKDAEDQVRLQMDLFYRNLSELEQFFKQAITVNGDQDPYTVFEPVVKQMREQVFTPEAFHELCLHPHLVSTINTVLKVSSMTSVQKQSIPVLLEGRDALVRSQTGSGKTLAYCIPMVQSLQAMKSKIQRSDGPYALVLVPTRELALQSFDTVQKLLKPFTWIVPGVLMGGEKRKSEKARLRKGINILISTPGRLVDHIKSTKNIHFGRIQWLVLDEADRILDLGFEKDITVILNAVNTECRKRQNVLLSATLTEGVTRLADISLHNPVSISVVDRSHDQSTLEGRAGQGVVPPQASNRLDSFAIPESLEQHVTVVPSKLRLVCLAAFILQKCKFEKDQKMIVFFSSCELVEFHYNLFLQTLSSSKGAPASGQAPSASTRLKFLRLHGNMEQEERTAVFQEFSCSKTGILLCTDVAARGLDLPQVTWIVQYSAPSSPAEYIHRIGRTARIGCHGSSLLILAPSEAEYVNSLASHKINVSEIKMEDILSILTRDDSFKVRRRENQKSHAVGPQEIRERATVLQTVFEDYVHSSERTVSWAKKALHSFIGAYAAYPRELKHIFHVRSLHLGHVAKSFGLRDAPRNLSVLAVKRSKGKLKRASNRAGAQPASPGRTLETLPLAAGAIQALLEFDVAGPADPRCGSLQQESLLLGRLALPELLFLTVIRERQNGAVEESGALKSDIAEFDPIQQQPACAAGALQVSGCRFECGVGSAHMASRAVLSWECVFRAHPGLAHLTVPIAPPVLVALRPSECRLQWCPSLQAAARCSSSEELDLRKKMQRKQHLAEVLRSEYSSGLEAASTKVRQPGTQEVGSQHPASRGRGKNQAVPPRTTKTWRGQQKGNKASQTAF</sequence>
<dbReference type="eggNOG" id="KOG0348">
    <property type="taxonomic scope" value="Eukaryota"/>
</dbReference>
<dbReference type="FunFam" id="3.40.50.300:FF:001617">
    <property type="entry name" value="Adenylate kinase 8"/>
    <property type="match status" value="1"/>
</dbReference>
<comment type="function">
    <text evidence="17">Nucleoside monophosphate (NMP) kinase that catalyzes the reversible transfer of the terminal phosphate group between nucleoside triphosphates and monophosphates. Has highest activity toward AMP, and weaker activity toward dAMP, CMP and dCMP. Also displays broad nucleoside diphosphate kinase activity.</text>
</comment>
<comment type="catalytic activity">
    <reaction evidence="2">
        <text>AMP + ATP = 2 ADP</text>
        <dbReference type="Rhea" id="RHEA:12973"/>
        <dbReference type="ChEBI" id="CHEBI:30616"/>
        <dbReference type="ChEBI" id="CHEBI:456215"/>
        <dbReference type="ChEBI" id="CHEBI:456216"/>
        <dbReference type="EC" id="2.7.4.3"/>
    </reaction>
</comment>
<dbReference type="EC" id="3.6.4.13" evidence="21"/>
<keyword evidence="14 21" id="KW-0694">RNA-binding</keyword>
<evidence type="ECO:0000313" key="26">
    <source>
        <dbReference type="Proteomes" id="UP000028990"/>
    </source>
</evidence>
<evidence type="ECO:0000256" key="17">
    <source>
        <dbReference type="ARBA" id="ARBA00037483"/>
    </source>
</evidence>
<dbReference type="CDD" id="cd17949">
    <property type="entry name" value="DEADc_DDX31"/>
    <property type="match status" value="1"/>
</dbReference>
<dbReference type="GO" id="GO:0016887">
    <property type="term" value="F:ATP hydrolysis activity"/>
    <property type="evidence" value="ECO:0007669"/>
    <property type="project" value="RHEA"/>
</dbReference>
<dbReference type="CDD" id="cd18787">
    <property type="entry name" value="SF2_C_DEAD"/>
    <property type="match status" value="1"/>
</dbReference>
<feature type="compositionally biased region" description="Polar residues" evidence="22">
    <location>
        <begin position="1250"/>
        <end position="1264"/>
    </location>
</feature>
<dbReference type="EMBL" id="KN122233">
    <property type="protein sequence ID" value="KFO31947.1"/>
    <property type="molecule type" value="Genomic_DNA"/>
</dbReference>
<name>A0A091DLH2_FUKDA</name>
<dbReference type="GO" id="GO:0005730">
    <property type="term" value="C:nucleolus"/>
    <property type="evidence" value="ECO:0007669"/>
    <property type="project" value="UniProtKB-SubCell"/>
</dbReference>
<dbReference type="InterPro" id="IPR000629">
    <property type="entry name" value="RNA-helicase_DEAD-box_CS"/>
</dbReference>
<comment type="domain">
    <text evidence="21">The Q motif is unique to and characteristic of the DEAD box family of RNA helicases and controls ATP binding and hydrolysis.</text>
</comment>
<comment type="catalytic activity">
    <reaction evidence="1">
        <text>a 2'-deoxyribonucleoside 5'-diphosphate + ATP = a 2'-deoxyribonucleoside 5'-triphosphate + ADP</text>
        <dbReference type="Rhea" id="RHEA:44640"/>
        <dbReference type="ChEBI" id="CHEBI:30616"/>
        <dbReference type="ChEBI" id="CHEBI:61560"/>
        <dbReference type="ChEBI" id="CHEBI:73316"/>
        <dbReference type="ChEBI" id="CHEBI:456216"/>
        <dbReference type="EC" id="2.7.4.6"/>
    </reaction>
</comment>
<dbReference type="PROSITE" id="PS51192">
    <property type="entry name" value="HELICASE_ATP_BIND_1"/>
    <property type="match status" value="1"/>
</dbReference>
<accession>A0A091DLH2</accession>
<keyword evidence="16" id="KW-0539">Nucleus</keyword>
<keyword evidence="9 21" id="KW-0547">Nucleotide-binding</keyword>
<dbReference type="PROSITE" id="PS00039">
    <property type="entry name" value="DEAD_ATP_HELICASE"/>
    <property type="match status" value="1"/>
</dbReference>
<evidence type="ECO:0000313" key="25">
    <source>
        <dbReference type="EMBL" id="KFO31947.1"/>
    </source>
</evidence>
<evidence type="ECO:0000256" key="12">
    <source>
        <dbReference type="ARBA" id="ARBA00022806"/>
    </source>
</evidence>
<evidence type="ECO:0000256" key="16">
    <source>
        <dbReference type="ARBA" id="ARBA00023242"/>
    </source>
</evidence>
<dbReference type="SMART" id="SM00490">
    <property type="entry name" value="HELICc"/>
    <property type="match status" value="1"/>
</dbReference>
<evidence type="ECO:0000256" key="14">
    <source>
        <dbReference type="ARBA" id="ARBA00022884"/>
    </source>
</evidence>
<keyword evidence="12 21" id="KW-0347">Helicase</keyword>
<comment type="subcellular location">
    <subcellularLocation>
        <location evidence="4">Cytoplasm</location>
        <location evidence="4">Cytosol</location>
    </subcellularLocation>
    <subcellularLocation>
        <location evidence="5">Nucleus</location>
        <location evidence="5">Nucleolus</location>
    </subcellularLocation>
</comment>
<comment type="function">
    <text evidence="21">RNA helicase.</text>
</comment>
<comment type="function">
    <text evidence="20">May have DNA helicase activity and RNA helicase activity. Probably have ssDNA and RNA dependent ATPase activity. Plays a role in ribosome biogenesis and TP53/p53 regulation through its interaction with NPM1.</text>
</comment>
<evidence type="ECO:0000256" key="5">
    <source>
        <dbReference type="ARBA" id="ARBA00004604"/>
    </source>
</evidence>
<dbReference type="STRING" id="885580.ENSFDAP00000021235"/>
<keyword evidence="11 21" id="KW-0378">Hydrolase</keyword>
<feature type="domain" description="Helicase ATP-binding" evidence="23">
    <location>
        <begin position="537"/>
        <end position="718"/>
    </location>
</feature>
<evidence type="ECO:0000256" key="10">
    <source>
        <dbReference type="ARBA" id="ARBA00022777"/>
    </source>
</evidence>
<comment type="similarity">
    <text evidence="6">Belongs to the adenylate kinase family.</text>
</comment>
<dbReference type="InterPro" id="IPR027417">
    <property type="entry name" value="P-loop_NTPase"/>
</dbReference>
<evidence type="ECO:0000256" key="7">
    <source>
        <dbReference type="ARBA" id="ARBA00022490"/>
    </source>
</evidence>
<evidence type="ECO:0000256" key="11">
    <source>
        <dbReference type="ARBA" id="ARBA00022801"/>
    </source>
</evidence>
<dbReference type="HAMAP" id="MF_00235">
    <property type="entry name" value="Adenylate_kinase_Adk"/>
    <property type="match status" value="1"/>
</dbReference>
<dbReference type="SMART" id="SM01178">
    <property type="entry name" value="DUF4217"/>
    <property type="match status" value="1"/>
</dbReference>
<dbReference type="SMART" id="SM00487">
    <property type="entry name" value="DEXDc"/>
    <property type="match status" value="1"/>
</dbReference>
<keyword evidence="26" id="KW-1185">Reference proteome</keyword>
<dbReference type="Pfam" id="PF00406">
    <property type="entry name" value="ADK"/>
    <property type="match status" value="3"/>
</dbReference>
<dbReference type="InterPro" id="IPR000850">
    <property type="entry name" value="Adenylat/UMP-CMP_kin"/>
</dbReference>
<dbReference type="GO" id="GO:0004550">
    <property type="term" value="F:nucleoside diphosphate kinase activity"/>
    <property type="evidence" value="ECO:0007669"/>
    <property type="project" value="UniProtKB-EC"/>
</dbReference>
<evidence type="ECO:0000256" key="6">
    <source>
        <dbReference type="ARBA" id="ARBA00007220"/>
    </source>
</evidence>
<dbReference type="InterPro" id="IPR036193">
    <property type="entry name" value="ADK_active_lid_dom_sf"/>
</dbReference>
<dbReference type="SUPFAM" id="SSF57774">
    <property type="entry name" value="Microbial and mitochondrial ADK, insert 'zinc finger' domain"/>
    <property type="match status" value="2"/>
</dbReference>
<dbReference type="GO" id="GO:0003723">
    <property type="term" value="F:RNA binding"/>
    <property type="evidence" value="ECO:0007669"/>
    <property type="project" value="UniProtKB-UniRule"/>
</dbReference>
<proteinExistence type="inferred from homology"/>
<dbReference type="CDD" id="cd22979">
    <property type="entry name" value="DD_AK8"/>
    <property type="match status" value="1"/>
</dbReference>
<gene>
    <name evidence="25" type="ORF">H920_06698</name>
</gene>
<dbReference type="GO" id="GO:0005524">
    <property type="term" value="F:ATP binding"/>
    <property type="evidence" value="ECO:0007669"/>
    <property type="project" value="UniProtKB-UniRule"/>
</dbReference>
<keyword evidence="13 21" id="KW-0067">ATP-binding</keyword>
<evidence type="ECO:0000256" key="22">
    <source>
        <dbReference type="SAM" id="MobiDB-lite"/>
    </source>
</evidence>
<protein>
    <recommendedName>
        <fullName evidence="21">ATP-dependent RNA helicase</fullName>
        <ecNumber evidence="21">3.6.4.13</ecNumber>
    </recommendedName>
</protein>
<dbReference type="Pfam" id="PF00271">
    <property type="entry name" value="Helicase_C"/>
    <property type="match status" value="1"/>
</dbReference>
<dbReference type="GO" id="GO:0003724">
    <property type="term" value="F:RNA helicase activity"/>
    <property type="evidence" value="ECO:0007669"/>
    <property type="project" value="UniProtKB-EC"/>
</dbReference>
<feature type="domain" description="Helicase C-terminal" evidence="24">
    <location>
        <begin position="755"/>
        <end position="934"/>
    </location>
</feature>
<dbReference type="Proteomes" id="UP000028990">
    <property type="component" value="Unassembled WGS sequence"/>
</dbReference>
<dbReference type="Pfam" id="PF13959">
    <property type="entry name" value="CTE_SPB4"/>
    <property type="match status" value="1"/>
</dbReference>
<dbReference type="CDD" id="cd01428">
    <property type="entry name" value="ADK"/>
    <property type="match status" value="2"/>
</dbReference>
<keyword evidence="8" id="KW-0808">Transferase</keyword>
<comment type="catalytic activity">
    <reaction evidence="3">
        <text>a ribonucleoside 5'-diphosphate + ATP = a ribonucleoside 5'-triphosphate + ADP</text>
        <dbReference type="Rhea" id="RHEA:18113"/>
        <dbReference type="ChEBI" id="CHEBI:30616"/>
        <dbReference type="ChEBI" id="CHEBI:57930"/>
        <dbReference type="ChEBI" id="CHEBI:61557"/>
        <dbReference type="ChEBI" id="CHEBI:456216"/>
        <dbReference type="EC" id="2.7.4.6"/>
    </reaction>
</comment>
<dbReference type="Gene3D" id="3.40.50.300">
    <property type="entry name" value="P-loop containing nucleotide triphosphate hydrolases"/>
    <property type="match status" value="4"/>
</dbReference>
<feature type="region of interest" description="Disordered" evidence="22">
    <location>
        <begin position="1245"/>
        <end position="1297"/>
    </location>
</feature>
<dbReference type="FunFam" id="3.40.50.300:FF:001466">
    <property type="entry name" value="RNA helicase"/>
    <property type="match status" value="1"/>
</dbReference>
<evidence type="ECO:0000256" key="18">
    <source>
        <dbReference type="ARBA" id="ARBA00037933"/>
    </source>
</evidence>
<evidence type="ECO:0000256" key="2">
    <source>
        <dbReference type="ARBA" id="ARBA00000582"/>
    </source>
</evidence>
<dbReference type="FunFam" id="3.40.50.300:FF:001399">
    <property type="entry name" value="RNA helicase"/>
    <property type="match status" value="1"/>
</dbReference>
<evidence type="ECO:0000259" key="24">
    <source>
        <dbReference type="PROSITE" id="PS51194"/>
    </source>
</evidence>
<dbReference type="GO" id="GO:0005829">
    <property type="term" value="C:cytosol"/>
    <property type="evidence" value="ECO:0007669"/>
    <property type="project" value="UniProtKB-SubCell"/>
</dbReference>
<keyword evidence="7" id="KW-0963">Cytoplasm</keyword>
<evidence type="ECO:0000256" key="9">
    <source>
        <dbReference type="ARBA" id="ARBA00022741"/>
    </source>
</evidence>
<keyword evidence="10" id="KW-0418">Kinase</keyword>
<organism evidence="25 26">
    <name type="scientific">Fukomys damarensis</name>
    <name type="common">Damaraland mole rat</name>
    <name type="synonym">Cryptomys damarensis</name>
    <dbReference type="NCBI Taxonomy" id="885580"/>
    <lineage>
        <taxon>Eukaryota</taxon>
        <taxon>Metazoa</taxon>
        <taxon>Chordata</taxon>
        <taxon>Craniata</taxon>
        <taxon>Vertebrata</taxon>
        <taxon>Euteleostomi</taxon>
        <taxon>Mammalia</taxon>
        <taxon>Eutheria</taxon>
        <taxon>Euarchontoglires</taxon>
        <taxon>Glires</taxon>
        <taxon>Rodentia</taxon>
        <taxon>Hystricomorpha</taxon>
        <taxon>Bathyergidae</taxon>
        <taxon>Fukomys</taxon>
    </lineage>
</organism>
<evidence type="ECO:0000256" key="15">
    <source>
        <dbReference type="ARBA" id="ARBA00023235"/>
    </source>
</evidence>
<feature type="compositionally biased region" description="Polar residues" evidence="22">
    <location>
        <begin position="1279"/>
        <end position="1297"/>
    </location>
</feature>
<keyword evidence="15" id="KW-0413">Isomerase</keyword>
<dbReference type="InterPro" id="IPR001650">
    <property type="entry name" value="Helicase_C-like"/>
</dbReference>
<reference evidence="25 26" key="1">
    <citation type="submission" date="2013-11" db="EMBL/GenBank/DDBJ databases">
        <title>The Damaraland mole rat (Fukomys damarensis) genome and evolution of African mole rats.</title>
        <authorList>
            <person name="Gladyshev V.N."/>
            <person name="Fang X."/>
        </authorList>
    </citation>
    <scope>NUCLEOTIDE SEQUENCE [LARGE SCALE GENOMIC DNA]</scope>
    <source>
        <tissue evidence="25">Liver</tissue>
    </source>
</reference>
<dbReference type="SUPFAM" id="SSF52540">
    <property type="entry name" value="P-loop containing nucleoside triphosphate hydrolases"/>
    <property type="match status" value="3"/>
</dbReference>
<evidence type="ECO:0000256" key="1">
    <source>
        <dbReference type="ARBA" id="ARBA00000082"/>
    </source>
</evidence>
<evidence type="ECO:0000256" key="3">
    <source>
        <dbReference type="ARBA" id="ARBA00000937"/>
    </source>
</evidence>
<dbReference type="InterPro" id="IPR011545">
    <property type="entry name" value="DEAD/DEAH_box_helicase_dom"/>
</dbReference>
<evidence type="ECO:0000259" key="23">
    <source>
        <dbReference type="PROSITE" id="PS51192"/>
    </source>
</evidence>
<dbReference type="PANTHER" id="PTHR24031">
    <property type="entry name" value="RNA HELICASE"/>
    <property type="match status" value="1"/>
</dbReference>